<sequence>MPTSARLPTKGKLARTKLTRAERNELTRQKLFDAARKVVGRLGYAEASVSRITAEAGVAQGTFYNYFVTRQDLLDELLPEIGKDMLRFIQERTRGEGSEAVREADRFRAFFDYLKEVPEFLRILNEAELFAPAGYQQHIRTVAGAYARLLRRGREKGEVQAFSDEEIEVLVHMLMGARGYLSQRYAYTDTDQSVTTVPDHVLSAYGKLLAGGLFAEQQGAAQAKPIRRKRGGR</sequence>
<dbReference type="InterPro" id="IPR050624">
    <property type="entry name" value="HTH-type_Tx_Regulator"/>
</dbReference>
<protein>
    <submittedName>
        <fullName evidence="4">TetR/AcrR family transcriptional regulator</fullName>
    </submittedName>
</protein>
<dbReference type="PRINTS" id="PR00455">
    <property type="entry name" value="HTHTETR"/>
</dbReference>
<dbReference type="Pfam" id="PF00440">
    <property type="entry name" value="TetR_N"/>
    <property type="match status" value="1"/>
</dbReference>
<dbReference type="Gene3D" id="1.10.357.10">
    <property type="entry name" value="Tetracycline Repressor, domain 2"/>
    <property type="match status" value="1"/>
</dbReference>
<dbReference type="PANTHER" id="PTHR43479:SF11">
    <property type="entry name" value="ACREF_ENVCD OPERON REPRESSOR-RELATED"/>
    <property type="match status" value="1"/>
</dbReference>
<dbReference type="InterPro" id="IPR009057">
    <property type="entry name" value="Homeodomain-like_sf"/>
</dbReference>
<dbReference type="SUPFAM" id="SSF46689">
    <property type="entry name" value="Homeodomain-like"/>
    <property type="match status" value="1"/>
</dbReference>
<evidence type="ECO:0000259" key="3">
    <source>
        <dbReference type="PROSITE" id="PS50977"/>
    </source>
</evidence>
<keyword evidence="1 2" id="KW-0238">DNA-binding</keyword>
<dbReference type="KEGG" id="xdi:EZH22_14250"/>
<dbReference type="PANTHER" id="PTHR43479">
    <property type="entry name" value="ACREF/ENVCD OPERON REPRESSOR-RELATED"/>
    <property type="match status" value="1"/>
</dbReference>
<name>A0A974SL86_9HYPH</name>
<keyword evidence="5" id="KW-1185">Reference proteome</keyword>
<reference evidence="4 5" key="1">
    <citation type="submission" date="2020-10" db="EMBL/GenBank/DDBJ databases">
        <title>Degradation of 1,4-Dioxane by Xanthobacter sp. YN2, via a Novel Group-2 Soluble Di-Iron Monooxygenase.</title>
        <authorList>
            <person name="Ma F."/>
            <person name="Wang Y."/>
            <person name="Yang J."/>
            <person name="Guo H."/>
            <person name="Su D."/>
            <person name="Yu L."/>
        </authorList>
    </citation>
    <scope>NUCLEOTIDE SEQUENCE [LARGE SCALE GENOMIC DNA]</scope>
    <source>
        <strain evidence="4 5">YN2</strain>
    </source>
</reference>
<feature type="domain" description="HTH tetR-type" evidence="3">
    <location>
        <begin position="25"/>
        <end position="85"/>
    </location>
</feature>
<gene>
    <name evidence="4" type="ORF">EZH22_14250</name>
</gene>
<dbReference type="PROSITE" id="PS50977">
    <property type="entry name" value="HTH_TETR_2"/>
    <property type="match status" value="1"/>
</dbReference>
<accession>A0A974SL86</accession>
<evidence type="ECO:0000256" key="1">
    <source>
        <dbReference type="ARBA" id="ARBA00023125"/>
    </source>
</evidence>
<dbReference type="GO" id="GO:0003677">
    <property type="term" value="F:DNA binding"/>
    <property type="evidence" value="ECO:0007669"/>
    <property type="project" value="UniProtKB-UniRule"/>
</dbReference>
<dbReference type="EMBL" id="CP063362">
    <property type="protein sequence ID" value="QRG09307.1"/>
    <property type="molecule type" value="Genomic_DNA"/>
</dbReference>
<feature type="DNA-binding region" description="H-T-H motif" evidence="2">
    <location>
        <begin position="48"/>
        <end position="67"/>
    </location>
</feature>
<proteinExistence type="predicted"/>
<evidence type="ECO:0000313" key="5">
    <source>
        <dbReference type="Proteomes" id="UP000596427"/>
    </source>
</evidence>
<dbReference type="InterPro" id="IPR001647">
    <property type="entry name" value="HTH_TetR"/>
</dbReference>
<evidence type="ECO:0000256" key="2">
    <source>
        <dbReference type="PROSITE-ProRule" id="PRU00335"/>
    </source>
</evidence>
<dbReference type="RefSeq" id="WP_203196231.1">
    <property type="nucleotide sequence ID" value="NZ_CP063362.1"/>
</dbReference>
<dbReference type="Proteomes" id="UP000596427">
    <property type="component" value="Chromosome"/>
</dbReference>
<evidence type="ECO:0000313" key="4">
    <source>
        <dbReference type="EMBL" id="QRG09307.1"/>
    </source>
</evidence>
<dbReference type="AlphaFoldDB" id="A0A974SL86"/>
<organism evidence="4 5">
    <name type="scientific">Xanthobacter dioxanivorans</name>
    <dbReference type="NCBI Taxonomy" id="2528964"/>
    <lineage>
        <taxon>Bacteria</taxon>
        <taxon>Pseudomonadati</taxon>
        <taxon>Pseudomonadota</taxon>
        <taxon>Alphaproteobacteria</taxon>
        <taxon>Hyphomicrobiales</taxon>
        <taxon>Xanthobacteraceae</taxon>
        <taxon>Xanthobacter</taxon>
    </lineage>
</organism>